<dbReference type="EMBL" id="JAMKFB020000267">
    <property type="protein sequence ID" value="KAL0150873.1"/>
    <property type="molecule type" value="Genomic_DNA"/>
</dbReference>
<protein>
    <submittedName>
        <fullName evidence="1">Uncharacterized protein</fullName>
    </submittedName>
</protein>
<organism evidence="1 2">
    <name type="scientific">Cirrhinus mrigala</name>
    <name type="common">Mrigala</name>
    <dbReference type="NCBI Taxonomy" id="683832"/>
    <lineage>
        <taxon>Eukaryota</taxon>
        <taxon>Metazoa</taxon>
        <taxon>Chordata</taxon>
        <taxon>Craniata</taxon>
        <taxon>Vertebrata</taxon>
        <taxon>Euteleostomi</taxon>
        <taxon>Actinopterygii</taxon>
        <taxon>Neopterygii</taxon>
        <taxon>Teleostei</taxon>
        <taxon>Ostariophysi</taxon>
        <taxon>Cypriniformes</taxon>
        <taxon>Cyprinidae</taxon>
        <taxon>Labeoninae</taxon>
        <taxon>Labeonini</taxon>
        <taxon>Cirrhinus</taxon>
    </lineage>
</organism>
<gene>
    <name evidence="1" type="ORF">M9458_053792</name>
</gene>
<dbReference type="AlphaFoldDB" id="A0ABD0MRZ9"/>
<dbReference type="Proteomes" id="UP001529510">
    <property type="component" value="Unassembled WGS sequence"/>
</dbReference>
<evidence type="ECO:0000313" key="2">
    <source>
        <dbReference type="Proteomes" id="UP001529510"/>
    </source>
</evidence>
<keyword evidence="2" id="KW-1185">Reference proteome</keyword>
<evidence type="ECO:0000313" key="1">
    <source>
        <dbReference type="EMBL" id="KAL0150873.1"/>
    </source>
</evidence>
<reference evidence="1 2" key="1">
    <citation type="submission" date="2024-05" db="EMBL/GenBank/DDBJ databases">
        <title>Genome sequencing and assembly of Indian major carp, Cirrhinus mrigala (Hamilton, 1822).</title>
        <authorList>
            <person name="Mohindra V."/>
            <person name="Chowdhury L.M."/>
            <person name="Lal K."/>
            <person name="Jena J.K."/>
        </authorList>
    </citation>
    <scope>NUCLEOTIDE SEQUENCE [LARGE SCALE GENOMIC DNA]</scope>
    <source>
        <strain evidence="1">CM1030</strain>
        <tissue evidence="1">Blood</tissue>
    </source>
</reference>
<sequence length="81" mass="9092">MKYVPVRLEVKVTFQAKKKRQKQTAAVKTQALPSRRTSLRTRCVQISLSSAVSQLSESEAQTCVLVEAGLARQRTLEDTRT</sequence>
<name>A0ABD0MRZ9_CIRMR</name>
<comment type="caution">
    <text evidence="1">The sequence shown here is derived from an EMBL/GenBank/DDBJ whole genome shotgun (WGS) entry which is preliminary data.</text>
</comment>
<proteinExistence type="predicted"/>
<accession>A0ABD0MRZ9</accession>